<dbReference type="InterPro" id="IPR013320">
    <property type="entry name" value="ConA-like_dom_sf"/>
</dbReference>
<dbReference type="SUPFAM" id="SSF49899">
    <property type="entry name" value="Concanavalin A-like lectins/glucanases"/>
    <property type="match status" value="1"/>
</dbReference>
<dbReference type="EMBL" id="LRBV02000011">
    <property type="status" value="NOT_ANNOTATED_CDS"/>
    <property type="molecule type" value="Genomic_DNA"/>
</dbReference>
<dbReference type="PROSITE" id="PS00307">
    <property type="entry name" value="LECTIN_LEGUME_BETA"/>
    <property type="match status" value="1"/>
</dbReference>
<evidence type="ECO:0000256" key="16">
    <source>
        <dbReference type="ARBA" id="ARBA00023136"/>
    </source>
</evidence>
<proteinExistence type="inferred from homology"/>
<dbReference type="Pfam" id="PF00139">
    <property type="entry name" value="Lectin_legB"/>
    <property type="match status" value="1"/>
</dbReference>
<dbReference type="GO" id="GO:0002229">
    <property type="term" value="P:defense response to oomycetes"/>
    <property type="evidence" value="ECO:0007669"/>
    <property type="project" value="UniProtKB-ARBA"/>
</dbReference>
<feature type="signal peptide" evidence="22">
    <location>
        <begin position="1"/>
        <end position="27"/>
    </location>
</feature>
<evidence type="ECO:0000256" key="18">
    <source>
        <dbReference type="ARBA" id="ARBA00023180"/>
    </source>
</evidence>
<dbReference type="PROSITE" id="PS00108">
    <property type="entry name" value="PROTEIN_KINASE_ST"/>
    <property type="match status" value="1"/>
</dbReference>
<dbReference type="AlphaFoldDB" id="A0A7N2MW50"/>
<sequence>MVFQAPKLRIIYLLISIFLLLINPCATQIFFNYTDFSQTKPIIRTGNATISGSVIQLTPDEVDNWGRAIYSEPMHLWDEKSGNVASFTSNFSFIIDSQGKDSYSDGITFFLSTPNYPRPSPTDGTGLGLLSRGQMQDPNFLAENKFVAVEFDTFRNDEYDELNSVREHVGIDINSMTSKISTPWYCTIKENRTYSARINYDASTQNLSVSFTGFKNTTIQQHLSFVINLTDHLPEYVEFGFSASTGLVSELHILSTWAFESTSPSTIQQSPAPSTIPQSPAPSVEKNKDDPKTKLVVGLSLGACILIIGLVLVCFVYRKKCREGKGEKEEELGLNLSMDDEFERGIGPKKFSYNELVSATSNFAEENKLGQGGFGRVYKGYLKVINSYVAIKRVSGGSAQGIKEYISEVRIIGRLRHRNLVQLIGWCHEQNDLLLIYEFMSNGSLDLHLFKGKSLLTWVERYNIARGLASALQYLHEEWEQCVLHRDIKSSNILLDSNLNAKLGDFGLARLVDHVKGSQTTALAGTWGYLAPECIMSGRASKETDVYSFGIVVLEIACGRKPAEPDAKQDEIIMLEWLWELYGARNLLKAADPRLGGDFDELQMERLMVVGLWCAHPDYNARPSIRKAIHVLDFEVTLPILEPKLPLTTFNTLPSIASTSSTSKSENHDA</sequence>
<evidence type="ECO:0000256" key="11">
    <source>
        <dbReference type="ARBA" id="ARBA00022734"/>
    </source>
</evidence>
<dbReference type="PROSITE" id="PS00107">
    <property type="entry name" value="PROTEIN_KINASE_ATP"/>
    <property type="match status" value="1"/>
</dbReference>
<dbReference type="InterPro" id="IPR001220">
    <property type="entry name" value="Legume_lectin_dom"/>
</dbReference>
<dbReference type="GeneID" id="115967731"/>
<feature type="domain" description="Protein kinase" evidence="23">
    <location>
        <begin position="363"/>
        <end position="641"/>
    </location>
</feature>
<evidence type="ECO:0000256" key="19">
    <source>
        <dbReference type="PROSITE-ProRule" id="PRU10141"/>
    </source>
</evidence>
<dbReference type="Pfam" id="PF00069">
    <property type="entry name" value="Pkinase"/>
    <property type="match status" value="1"/>
</dbReference>
<evidence type="ECO:0000256" key="6">
    <source>
        <dbReference type="ARBA" id="ARBA00022475"/>
    </source>
</evidence>
<evidence type="ECO:0000256" key="20">
    <source>
        <dbReference type="SAM" id="MobiDB-lite"/>
    </source>
</evidence>
<dbReference type="FunFam" id="3.30.200.20:FF:000168">
    <property type="entry name" value="L-type lectin-domain containing receptor kinase IX.1"/>
    <property type="match status" value="1"/>
</dbReference>
<keyword evidence="11" id="KW-0430">Lectin</keyword>
<feature type="region of interest" description="Disordered" evidence="20">
    <location>
        <begin position="264"/>
        <end position="290"/>
    </location>
</feature>
<dbReference type="GO" id="GO:0005524">
    <property type="term" value="F:ATP binding"/>
    <property type="evidence" value="ECO:0007669"/>
    <property type="project" value="UniProtKB-UniRule"/>
</dbReference>
<keyword evidence="9 21" id="KW-0812">Transmembrane</keyword>
<organism evidence="24 25">
    <name type="scientific">Quercus lobata</name>
    <name type="common">Valley oak</name>
    <dbReference type="NCBI Taxonomy" id="97700"/>
    <lineage>
        <taxon>Eukaryota</taxon>
        <taxon>Viridiplantae</taxon>
        <taxon>Streptophyta</taxon>
        <taxon>Embryophyta</taxon>
        <taxon>Tracheophyta</taxon>
        <taxon>Spermatophyta</taxon>
        <taxon>Magnoliopsida</taxon>
        <taxon>eudicotyledons</taxon>
        <taxon>Gunneridae</taxon>
        <taxon>Pentapetalae</taxon>
        <taxon>rosids</taxon>
        <taxon>fabids</taxon>
        <taxon>Fagales</taxon>
        <taxon>Fagaceae</taxon>
        <taxon>Quercus</taxon>
    </lineage>
</organism>
<feature type="binding site" evidence="19">
    <location>
        <position position="392"/>
    </location>
    <ligand>
        <name>ATP</name>
        <dbReference type="ChEBI" id="CHEBI:30616"/>
    </ligand>
</feature>
<dbReference type="SMART" id="SM00220">
    <property type="entry name" value="S_TKc"/>
    <property type="match status" value="1"/>
</dbReference>
<dbReference type="Gene3D" id="1.10.510.10">
    <property type="entry name" value="Transferase(Phosphotransferase) domain 1"/>
    <property type="match status" value="1"/>
</dbReference>
<comment type="similarity">
    <text evidence="4">In the C-terminal section; belongs to the protein kinase superfamily. Ser/Thr protein kinase family.</text>
</comment>
<keyword evidence="18" id="KW-0325">Glycoprotein</keyword>
<evidence type="ECO:0000256" key="9">
    <source>
        <dbReference type="ARBA" id="ARBA00022692"/>
    </source>
</evidence>
<dbReference type="FunFam" id="1.10.510.10:FF:000240">
    <property type="entry name" value="Lectin-domain containing receptor kinase A4.3"/>
    <property type="match status" value="1"/>
</dbReference>
<keyword evidence="10 22" id="KW-0732">Signal</keyword>
<dbReference type="RefSeq" id="XP_030942719.1">
    <property type="nucleotide sequence ID" value="XM_031086859.1"/>
</dbReference>
<dbReference type="InterPro" id="IPR008271">
    <property type="entry name" value="Ser/Thr_kinase_AS"/>
</dbReference>
<evidence type="ECO:0000256" key="15">
    <source>
        <dbReference type="ARBA" id="ARBA00022989"/>
    </source>
</evidence>
<evidence type="ECO:0000256" key="4">
    <source>
        <dbReference type="ARBA" id="ARBA00010217"/>
    </source>
</evidence>
<dbReference type="Gramene" id="QL11p028307:mrna">
    <property type="protein sequence ID" value="QL11p028307:mrna:CDS:1"/>
    <property type="gene ID" value="QL11p028307"/>
</dbReference>
<reference evidence="24" key="2">
    <citation type="submission" date="2021-01" db="UniProtKB">
        <authorList>
            <consortium name="EnsemblPlants"/>
        </authorList>
    </citation>
    <scope>IDENTIFICATION</scope>
</reference>
<evidence type="ECO:0000256" key="13">
    <source>
        <dbReference type="ARBA" id="ARBA00022777"/>
    </source>
</evidence>
<dbReference type="InterPro" id="IPR019825">
    <property type="entry name" value="Lectin_legB_Mn/Ca_BS"/>
</dbReference>
<evidence type="ECO:0000313" key="25">
    <source>
        <dbReference type="Proteomes" id="UP000594261"/>
    </source>
</evidence>
<dbReference type="Proteomes" id="UP000594261">
    <property type="component" value="Chromosome 11"/>
</dbReference>
<reference evidence="24 25" key="1">
    <citation type="journal article" date="2016" name="G3 (Bethesda)">
        <title>First Draft Assembly and Annotation of the Genome of a California Endemic Oak Quercus lobata Nee (Fagaceae).</title>
        <authorList>
            <person name="Sork V.L."/>
            <person name="Fitz-Gibbon S.T."/>
            <person name="Puiu D."/>
            <person name="Crepeau M."/>
            <person name="Gugger P.F."/>
            <person name="Sherman R."/>
            <person name="Stevens K."/>
            <person name="Langley C.H."/>
            <person name="Pellegrini M."/>
            <person name="Salzberg S.L."/>
        </authorList>
    </citation>
    <scope>NUCLEOTIDE SEQUENCE [LARGE SCALE GENOMIC DNA]</scope>
    <source>
        <strain evidence="24 25">cv. SW786</strain>
    </source>
</reference>
<dbReference type="EnsemblPlants" id="QL11p028307:mrna">
    <property type="protein sequence ID" value="QL11p028307:mrna:CDS:1"/>
    <property type="gene ID" value="QL11p028307"/>
</dbReference>
<dbReference type="GO" id="GO:0030246">
    <property type="term" value="F:carbohydrate binding"/>
    <property type="evidence" value="ECO:0007669"/>
    <property type="project" value="UniProtKB-KW"/>
</dbReference>
<keyword evidence="12 19" id="KW-0547">Nucleotide-binding</keyword>
<keyword evidence="13" id="KW-0418">Kinase</keyword>
<dbReference type="SUPFAM" id="SSF56112">
    <property type="entry name" value="Protein kinase-like (PK-like)"/>
    <property type="match status" value="1"/>
</dbReference>
<dbReference type="CDD" id="cd06899">
    <property type="entry name" value="lectin_legume_LecRK_Arcelin_ConA"/>
    <property type="match status" value="1"/>
</dbReference>
<feature type="transmembrane region" description="Helical" evidence="21">
    <location>
        <begin position="295"/>
        <end position="317"/>
    </location>
</feature>
<protein>
    <recommendedName>
        <fullName evidence="5">non-specific serine/threonine protein kinase</fullName>
        <ecNumber evidence="5">2.7.11.1</ecNumber>
    </recommendedName>
</protein>
<dbReference type="InterPro" id="IPR000719">
    <property type="entry name" value="Prot_kinase_dom"/>
</dbReference>
<keyword evidence="15 21" id="KW-1133">Transmembrane helix</keyword>
<dbReference type="Gene3D" id="3.30.200.20">
    <property type="entry name" value="Phosphorylase Kinase, domain 1"/>
    <property type="match status" value="1"/>
</dbReference>
<name>A0A7N2MW50_QUELO</name>
<accession>A0A7N2MW50</accession>
<evidence type="ECO:0000256" key="1">
    <source>
        <dbReference type="ARBA" id="ARBA00004251"/>
    </source>
</evidence>
<comment type="subcellular location">
    <subcellularLocation>
        <location evidence="1">Cell membrane</location>
        <topology evidence="1">Single-pass type I membrane protein</topology>
    </subcellularLocation>
</comment>
<dbReference type="InterPro" id="IPR011009">
    <property type="entry name" value="Kinase-like_dom_sf"/>
</dbReference>
<dbReference type="CDD" id="cd14066">
    <property type="entry name" value="STKc_IRAK"/>
    <property type="match status" value="1"/>
</dbReference>
<dbReference type="PANTHER" id="PTHR27007">
    <property type="match status" value="1"/>
</dbReference>
<keyword evidence="17" id="KW-0675">Receptor</keyword>
<dbReference type="EC" id="2.7.11.1" evidence="5"/>
<dbReference type="PROSITE" id="PS50011">
    <property type="entry name" value="PROTEIN_KINASE_DOM"/>
    <property type="match status" value="1"/>
</dbReference>
<evidence type="ECO:0000256" key="5">
    <source>
        <dbReference type="ARBA" id="ARBA00012513"/>
    </source>
</evidence>
<keyword evidence="25" id="KW-1185">Reference proteome</keyword>
<gene>
    <name evidence="24" type="primary">LOC115967731</name>
</gene>
<dbReference type="GO" id="GO:0004674">
    <property type="term" value="F:protein serine/threonine kinase activity"/>
    <property type="evidence" value="ECO:0007669"/>
    <property type="project" value="UniProtKB-KW"/>
</dbReference>
<evidence type="ECO:0000256" key="12">
    <source>
        <dbReference type="ARBA" id="ARBA00022741"/>
    </source>
</evidence>
<keyword evidence="8" id="KW-0808">Transferase</keyword>
<dbReference type="InterPro" id="IPR017441">
    <property type="entry name" value="Protein_kinase_ATP_BS"/>
</dbReference>
<evidence type="ECO:0000256" key="8">
    <source>
        <dbReference type="ARBA" id="ARBA00022679"/>
    </source>
</evidence>
<dbReference type="GO" id="GO:0005886">
    <property type="term" value="C:plasma membrane"/>
    <property type="evidence" value="ECO:0007669"/>
    <property type="project" value="UniProtKB-SubCell"/>
</dbReference>
<keyword evidence="7" id="KW-0723">Serine/threonine-protein kinase</keyword>
<feature type="compositionally biased region" description="Polar residues" evidence="20">
    <location>
        <begin position="264"/>
        <end position="278"/>
    </location>
</feature>
<dbReference type="InterPro" id="IPR000985">
    <property type="entry name" value="Lectin_LegA_CS"/>
</dbReference>
<comment type="similarity">
    <text evidence="3">In the N-terminal section; belongs to the leguminous lectin family.</text>
</comment>
<evidence type="ECO:0000256" key="3">
    <source>
        <dbReference type="ARBA" id="ARBA00008536"/>
    </source>
</evidence>
<comment type="similarity">
    <text evidence="2">Belongs to the leguminous lectin family.</text>
</comment>
<evidence type="ECO:0000256" key="17">
    <source>
        <dbReference type="ARBA" id="ARBA00023170"/>
    </source>
</evidence>
<evidence type="ECO:0000256" key="2">
    <source>
        <dbReference type="ARBA" id="ARBA00007606"/>
    </source>
</evidence>
<evidence type="ECO:0000256" key="21">
    <source>
        <dbReference type="SAM" id="Phobius"/>
    </source>
</evidence>
<dbReference type="Gene3D" id="2.60.120.200">
    <property type="match status" value="1"/>
</dbReference>
<evidence type="ECO:0000256" key="7">
    <source>
        <dbReference type="ARBA" id="ARBA00022527"/>
    </source>
</evidence>
<keyword evidence="14 19" id="KW-0067">ATP-binding</keyword>
<evidence type="ECO:0000259" key="23">
    <source>
        <dbReference type="PROSITE" id="PS50011"/>
    </source>
</evidence>
<keyword evidence="16 21" id="KW-0472">Membrane</keyword>
<dbReference type="OMA" id="FRNDEYD"/>
<dbReference type="OrthoDB" id="842456at2759"/>
<feature type="chain" id="PRO_5029776286" description="non-specific serine/threonine protein kinase" evidence="22">
    <location>
        <begin position="28"/>
        <end position="670"/>
    </location>
</feature>
<evidence type="ECO:0000313" key="24">
    <source>
        <dbReference type="EnsemblPlants" id="QL11p028307:mrna:CDS:1"/>
    </source>
</evidence>
<dbReference type="PROSITE" id="PS00308">
    <property type="entry name" value="LECTIN_LEGUME_ALPHA"/>
    <property type="match status" value="1"/>
</dbReference>
<dbReference type="KEGG" id="qlo:115967731"/>
<dbReference type="InParanoid" id="A0A7N2MW50"/>
<evidence type="ECO:0000256" key="22">
    <source>
        <dbReference type="SAM" id="SignalP"/>
    </source>
</evidence>
<evidence type="ECO:0000256" key="14">
    <source>
        <dbReference type="ARBA" id="ARBA00022840"/>
    </source>
</evidence>
<keyword evidence="6" id="KW-1003">Cell membrane</keyword>
<dbReference type="InterPro" id="IPR050528">
    <property type="entry name" value="L-type_Lectin-RKs"/>
</dbReference>
<evidence type="ECO:0000256" key="10">
    <source>
        <dbReference type="ARBA" id="ARBA00022729"/>
    </source>
</evidence>